<dbReference type="RefSeq" id="WP_123165821.1">
    <property type="nucleotide sequence ID" value="NZ_RIAX01000008.1"/>
</dbReference>
<comment type="caution">
    <text evidence="1">The sequence shown here is derived from an EMBL/GenBank/DDBJ whole genome shotgun (WGS) entry which is preliminary data.</text>
</comment>
<reference evidence="1 2" key="1">
    <citation type="journal article" date="2018" name="Int. J. Syst. Evol. Microbiol.">
        <title>Planococcus salinus sp. nov., a moderately halophilic bacterium isolated from a saline-alkali soil.</title>
        <authorList>
            <person name="Gan L."/>
        </authorList>
    </citation>
    <scope>NUCLEOTIDE SEQUENCE [LARGE SCALE GENOMIC DNA]</scope>
    <source>
        <strain evidence="1 2">LCB217</strain>
    </source>
</reference>
<keyword evidence="2" id="KW-1185">Reference proteome</keyword>
<sequence length="92" mass="10479">MRRKTKTNLFYAGSAIATILLLRANKRRKEKVWIYNDHDMRNSAEVDKTESPNAPMDPAEKGLTELDAAYRSEWVGMGYPQTHHDLGVEGKS</sequence>
<organism evidence="1 2">
    <name type="scientific">Planococcus salinus</name>
    <dbReference type="NCBI Taxonomy" id="1848460"/>
    <lineage>
        <taxon>Bacteria</taxon>
        <taxon>Bacillati</taxon>
        <taxon>Bacillota</taxon>
        <taxon>Bacilli</taxon>
        <taxon>Bacillales</taxon>
        <taxon>Caryophanaceae</taxon>
        <taxon>Planococcus</taxon>
    </lineage>
</organism>
<gene>
    <name evidence="1" type="ORF">EEX84_11675</name>
</gene>
<dbReference type="OrthoDB" id="2429124at2"/>
<protein>
    <submittedName>
        <fullName evidence="1">Uncharacterized protein</fullName>
    </submittedName>
</protein>
<dbReference type="AlphaFoldDB" id="A0A3M8P5T5"/>
<dbReference type="Proteomes" id="UP000275473">
    <property type="component" value="Unassembled WGS sequence"/>
</dbReference>
<evidence type="ECO:0000313" key="2">
    <source>
        <dbReference type="Proteomes" id="UP000275473"/>
    </source>
</evidence>
<proteinExistence type="predicted"/>
<evidence type="ECO:0000313" key="1">
    <source>
        <dbReference type="EMBL" id="RNF39039.1"/>
    </source>
</evidence>
<accession>A0A3M8P5T5</accession>
<name>A0A3M8P5T5_9BACL</name>
<dbReference type="EMBL" id="RIAX01000008">
    <property type="protein sequence ID" value="RNF39039.1"/>
    <property type="molecule type" value="Genomic_DNA"/>
</dbReference>